<dbReference type="AlphaFoldDB" id="A0A438C475"/>
<dbReference type="Pfam" id="PF04937">
    <property type="entry name" value="DUF659"/>
    <property type="match status" value="1"/>
</dbReference>
<gene>
    <name evidence="2" type="ORF">CK203_114901</name>
</gene>
<proteinExistence type="predicted"/>
<dbReference type="PANTHER" id="PTHR32166:SF121">
    <property type="entry name" value="DUF659 DOMAIN-CONTAINING PROTEIN"/>
    <property type="match status" value="1"/>
</dbReference>
<dbReference type="InterPro" id="IPR012337">
    <property type="entry name" value="RNaseH-like_sf"/>
</dbReference>
<dbReference type="PANTHER" id="PTHR32166">
    <property type="entry name" value="OSJNBA0013A04.12 PROTEIN"/>
    <property type="match status" value="1"/>
</dbReference>
<sequence length="281" mass="32735">MVVRRFFYDACIPTNVVNFFYFKPMLDVISAIGLKYKGSNYHQLRVNLLKDAKNEVQLLIYSYRAIWEKVRCTIMGDGWRDNRQRTLVNFLMYCPKGISSVKYVDVLDIVKDATNFFLLFDEMIEWVGPLNVVHIVIDNASNYVVAGRLISQKNKHINWSPCAAHCLNLIFKDIGKMDHVVELVRRTSKMTIFVYNHVALLSWLRKKDGWTEIPRFGATRFATTFIALKSLHDHKQDLQALVTGKFFVDSRYSRDNKSKVAVSIILDNRFWNDCLIVVNLH</sequence>
<organism evidence="2 3">
    <name type="scientific">Vitis vinifera</name>
    <name type="common">Grape</name>
    <dbReference type="NCBI Taxonomy" id="29760"/>
    <lineage>
        <taxon>Eukaryota</taxon>
        <taxon>Viridiplantae</taxon>
        <taxon>Streptophyta</taxon>
        <taxon>Embryophyta</taxon>
        <taxon>Tracheophyta</taxon>
        <taxon>Spermatophyta</taxon>
        <taxon>Magnoliopsida</taxon>
        <taxon>eudicotyledons</taxon>
        <taxon>Gunneridae</taxon>
        <taxon>Pentapetalae</taxon>
        <taxon>rosids</taxon>
        <taxon>Vitales</taxon>
        <taxon>Vitaceae</taxon>
        <taxon>Viteae</taxon>
        <taxon>Vitis</taxon>
    </lineage>
</organism>
<dbReference type="EMBL" id="QGNW01002557">
    <property type="protein sequence ID" value="RVW18041.1"/>
    <property type="molecule type" value="Genomic_DNA"/>
</dbReference>
<evidence type="ECO:0000259" key="1">
    <source>
        <dbReference type="Pfam" id="PF04937"/>
    </source>
</evidence>
<reference evidence="2 3" key="1">
    <citation type="journal article" date="2018" name="PLoS Genet.">
        <title>Population sequencing reveals clonal diversity and ancestral inbreeding in the grapevine cultivar Chardonnay.</title>
        <authorList>
            <person name="Roach M.J."/>
            <person name="Johnson D.L."/>
            <person name="Bohlmann J."/>
            <person name="van Vuuren H.J."/>
            <person name="Jones S.J."/>
            <person name="Pretorius I.S."/>
            <person name="Schmidt S.A."/>
            <person name="Borneman A.R."/>
        </authorList>
    </citation>
    <scope>NUCLEOTIDE SEQUENCE [LARGE SCALE GENOMIC DNA]</scope>
    <source>
        <strain evidence="3">cv. Chardonnay</strain>
        <tissue evidence="2">Leaf</tissue>
    </source>
</reference>
<name>A0A438C475_VITVI</name>
<accession>A0A438C475</accession>
<dbReference type="SUPFAM" id="SSF53098">
    <property type="entry name" value="Ribonuclease H-like"/>
    <property type="match status" value="1"/>
</dbReference>
<dbReference type="InterPro" id="IPR007021">
    <property type="entry name" value="DUF659"/>
</dbReference>
<dbReference type="Proteomes" id="UP000288805">
    <property type="component" value="Unassembled WGS sequence"/>
</dbReference>
<comment type="caution">
    <text evidence="2">The sequence shown here is derived from an EMBL/GenBank/DDBJ whole genome shotgun (WGS) entry which is preliminary data.</text>
</comment>
<evidence type="ECO:0000313" key="3">
    <source>
        <dbReference type="Proteomes" id="UP000288805"/>
    </source>
</evidence>
<evidence type="ECO:0000313" key="2">
    <source>
        <dbReference type="EMBL" id="RVW18041.1"/>
    </source>
</evidence>
<protein>
    <recommendedName>
        <fullName evidence="1">DUF659 domain-containing protein</fullName>
    </recommendedName>
</protein>
<feature type="domain" description="DUF659" evidence="1">
    <location>
        <begin position="40"/>
        <end position="187"/>
    </location>
</feature>